<keyword evidence="3" id="KW-1185">Reference proteome</keyword>
<proteinExistence type="predicted"/>
<gene>
    <name evidence="2" type="ORF">AGERDE_LOCUS13113</name>
</gene>
<feature type="region of interest" description="Disordered" evidence="1">
    <location>
        <begin position="33"/>
        <end position="70"/>
    </location>
</feature>
<accession>A0A9N9HM64</accession>
<organism evidence="2 3">
    <name type="scientific">Ambispora gerdemannii</name>
    <dbReference type="NCBI Taxonomy" id="144530"/>
    <lineage>
        <taxon>Eukaryota</taxon>
        <taxon>Fungi</taxon>
        <taxon>Fungi incertae sedis</taxon>
        <taxon>Mucoromycota</taxon>
        <taxon>Glomeromycotina</taxon>
        <taxon>Glomeromycetes</taxon>
        <taxon>Archaeosporales</taxon>
        <taxon>Ambisporaceae</taxon>
        <taxon>Ambispora</taxon>
    </lineage>
</organism>
<dbReference type="EMBL" id="CAJVPL010014556">
    <property type="protein sequence ID" value="CAG8691277.1"/>
    <property type="molecule type" value="Genomic_DNA"/>
</dbReference>
<comment type="caution">
    <text evidence="2">The sequence shown here is derived from an EMBL/GenBank/DDBJ whole genome shotgun (WGS) entry which is preliminary data.</text>
</comment>
<evidence type="ECO:0000256" key="1">
    <source>
        <dbReference type="SAM" id="MobiDB-lite"/>
    </source>
</evidence>
<reference evidence="2" key="1">
    <citation type="submission" date="2021-06" db="EMBL/GenBank/DDBJ databases">
        <authorList>
            <person name="Kallberg Y."/>
            <person name="Tangrot J."/>
            <person name="Rosling A."/>
        </authorList>
    </citation>
    <scope>NUCLEOTIDE SEQUENCE</scope>
    <source>
        <strain evidence="2">MT106</strain>
    </source>
</reference>
<dbReference type="Proteomes" id="UP000789831">
    <property type="component" value="Unassembled WGS sequence"/>
</dbReference>
<evidence type="ECO:0000313" key="2">
    <source>
        <dbReference type="EMBL" id="CAG8691277.1"/>
    </source>
</evidence>
<feature type="non-terminal residue" evidence="2">
    <location>
        <position position="70"/>
    </location>
</feature>
<evidence type="ECO:0000313" key="3">
    <source>
        <dbReference type="Proteomes" id="UP000789831"/>
    </source>
</evidence>
<protein>
    <submittedName>
        <fullName evidence="2">3268_t:CDS:1</fullName>
    </submittedName>
</protein>
<name>A0A9N9HM64_9GLOM</name>
<dbReference type="AlphaFoldDB" id="A0A9N9HM64"/>
<sequence>MEFLIQRFASLTLSDTLEPEHIEALRKNIFNSNDNNHYHHRRHPTLPVLSPLPPFPSQSLPPHTTKLMDP</sequence>